<organism evidence="3 4">
    <name type="scientific">Henriciella pelagia</name>
    <dbReference type="NCBI Taxonomy" id="1977912"/>
    <lineage>
        <taxon>Bacteria</taxon>
        <taxon>Pseudomonadati</taxon>
        <taxon>Pseudomonadota</taxon>
        <taxon>Alphaproteobacteria</taxon>
        <taxon>Hyphomonadales</taxon>
        <taxon>Hyphomonadaceae</taxon>
        <taxon>Henriciella</taxon>
    </lineage>
</organism>
<evidence type="ECO:0000256" key="1">
    <source>
        <dbReference type="SAM" id="Phobius"/>
    </source>
</evidence>
<dbReference type="Proteomes" id="UP000628854">
    <property type="component" value="Unassembled WGS sequence"/>
</dbReference>
<dbReference type="InterPro" id="IPR025424">
    <property type="entry name" value="YrhK_domain"/>
</dbReference>
<accession>A0ABQ1JL05</accession>
<protein>
    <recommendedName>
        <fullName evidence="2">YrhK domain-containing protein</fullName>
    </recommendedName>
</protein>
<dbReference type="EMBL" id="BMKF01000002">
    <property type="protein sequence ID" value="GGB68565.1"/>
    <property type="molecule type" value="Genomic_DNA"/>
</dbReference>
<keyword evidence="1" id="KW-0812">Transmembrane</keyword>
<sequence length="93" mass="10426">MSRDPEWRNFQTEGQGKVYQGYSRLYDSIDALAAIAFIIGSALFFSESTQREATWLFLVGSVFFAVRPLVHVVRDFHLARLPVPGDEGGEGET</sequence>
<dbReference type="Pfam" id="PF14145">
    <property type="entry name" value="YrhK"/>
    <property type="match status" value="1"/>
</dbReference>
<proteinExistence type="predicted"/>
<feature type="domain" description="YrhK" evidence="2">
    <location>
        <begin position="25"/>
        <end position="75"/>
    </location>
</feature>
<feature type="transmembrane region" description="Helical" evidence="1">
    <location>
        <begin position="52"/>
        <end position="70"/>
    </location>
</feature>
<feature type="transmembrane region" description="Helical" evidence="1">
    <location>
        <begin position="25"/>
        <end position="46"/>
    </location>
</feature>
<reference evidence="4" key="1">
    <citation type="journal article" date="2019" name="Int. J. Syst. Evol. Microbiol.">
        <title>The Global Catalogue of Microorganisms (GCM) 10K type strain sequencing project: providing services to taxonomists for standard genome sequencing and annotation.</title>
        <authorList>
            <consortium name="The Broad Institute Genomics Platform"/>
            <consortium name="The Broad Institute Genome Sequencing Center for Infectious Disease"/>
            <person name="Wu L."/>
            <person name="Ma J."/>
        </authorList>
    </citation>
    <scope>NUCLEOTIDE SEQUENCE [LARGE SCALE GENOMIC DNA]</scope>
    <source>
        <strain evidence="4">CGMCC 1.15928</strain>
    </source>
</reference>
<gene>
    <name evidence="3" type="ORF">GCM10011503_16450</name>
</gene>
<keyword evidence="1" id="KW-0472">Membrane</keyword>
<keyword evidence="4" id="KW-1185">Reference proteome</keyword>
<evidence type="ECO:0000259" key="2">
    <source>
        <dbReference type="Pfam" id="PF14145"/>
    </source>
</evidence>
<keyword evidence="1" id="KW-1133">Transmembrane helix</keyword>
<dbReference type="RefSeq" id="WP_084393003.1">
    <property type="nucleotide sequence ID" value="NZ_BMKF01000002.1"/>
</dbReference>
<comment type="caution">
    <text evidence="3">The sequence shown here is derived from an EMBL/GenBank/DDBJ whole genome shotgun (WGS) entry which is preliminary data.</text>
</comment>
<evidence type="ECO:0000313" key="3">
    <source>
        <dbReference type="EMBL" id="GGB68565.1"/>
    </source>
</evidence>
<name>A0ABQ1JL05_9PROT</name>
<evidence type="ECO:0000313" key="4">
    <source>
        <dbReference type="Proteomes" id="UP000628854"/>
    </source>
</evidence>